<evidence type="ECO:0000256" key="8">
    <source>
        <dbReference type="ARBA" id="ARBA00048679"/>
    </source>
</evidence>
<keyword evidence="4" id="KW-0547">Nucleotide-binding</keyword>
<evidence type="ECO:0000256" key="1">
    <source>
        <dbReference type="ARBA" id="ARBA00012513"/>
    </source>
</evidence>
<keyword evidence="5 12" id="KW-0418">Kinase</keyword>
<evidence type="ECO:0000256" key="5">
    <source>
        <dbReference type="ARBA" id="ARBA00022777"/>
    </source>
</evidence>
<reference evidence="12 13" key="1">
    <citation type="submission" date="2018-03" db="EMBL/GenBank/DDBJ databases">
        <title>Genomic Encyclopedia of Archaeal and Bacterial Type Strains, Phase II (KMG-II): from individual species to whole genera.</title>
        <authorList>
            <person name="Goeker M."/>
        </authorList>
    </citation>
    <scope>NUCLEOTIDE SEQUENCE [LARGE SCALE GENOMIC DNA]</scope>
    <source>
        <strain evidence="12 13">DSM 100065</strain>
    </source>
</reference>
<dbReference type="AlphaFoldDB" id="A0A2T0ZYF4"/>
<name>A0A2T0ZYF4_9ACTN</name>
<gene>
    <name evidence="12" type="ORF">CLV47_110113</name>
</gene>
<feature type="domain" description="PASTA" evidence="11">
    <location>
        <begin position="460"/>
        <end position="530"/>
    </location>
</feature>
<keyword evidence="3" id="KW-0808">Transferase</keyword>
<feature type="domain" description="PASTA" evidence="11">
    <location>
        <begin position="600"/>
        <end position="662"/>
    </location>
</feature>
<dbReference type="GO" id="GO:0004674">
    <property type="term" value="F:protein serine/threonine kinase activity"/>
    <property type="evidence" value="ECO:0007669"/>
    <property type="project" value="UniProtKB-KW"/>
</dbReference>
<evidence type="ECO:0000256" key="6">
    <source>
        <dbReference type="ARBA" id="ARBA00022840"/>
    </source>
</evidence>
<evidence type="ECO:0000256" key="7">
    <source>
        <dbReference type="ARBA" id="ARBA00047899"/>
    </source>
</evidence>
<dbReference type="SMART" id="SM00740">
    <property type="entry name" value="PASTA"/>
    <property type="match status" value="4"/>
</dbReference>
<sequence length="662" mass="69925">MVGVVLDGRYRVLRRLATGGMSKVYIGHDDRLDRAVAIKIMNADLAGDPAFIHRFTREARAAARIWHPNVVTIHDQGTDQTHNAVFLVMELVRGGTLREILRAHGTLKPAEALTVVEALLTGLGAAHREGLVHRDIKPENILIDDEGRLLVADFGLARAVAESAHTTHSGMGGAVFGTIAYLSPEQVVRGYADARSDVYAVGVLLYELLTGRPPYVGDNAVSVAYRHVNDDVPPPSEEVPDLPGEVDDLVIEATNRDPLKRPVDAQQMLAQVRRARLLLGFEDTPMPTPPVPEALTGPIFDAAGAPTEDADLTDTAPGTHGPGHTALIGSEVLPVGSAALPATVAAPPSRDAPANADGRPVRRRRRRMFVAVSILAVVLLLAGGAFWWFQYGRWTKVPDFAKATSSKQVSAIAQDAGVTLDLQDSQFSESVAEGGVLTVQPKSGTRLVRGSDVKVVLSKGPERYTTSSDLLGKSPDDVVAQLKAEFGGRITIVQDKQYDDTHPAGTVSNFDPPPGTEMKPGSTLTVITSLGKSPIPIVDVTGKTPDEATKALTGLGFVPTVSDTQEFSDTVPAGMVTRTDPVAGAQTQPGAPVTIYVSKGQDLVAVPSVIGMTSAKATETLQAAGFAVQKTTVFISLDLVAKQDPSGGAKAKRGSTVTISVV</sequence>
<dbReference type="Gene3D" id="1.10.510.10">
    <property type="entry name" value="Transferase(Phosphotransferase) domain 1"/>
    <property type="match status" value="1"/>
</dbReference>
<dbReference type="Gene3D" id="3.30.10.20">
    <property type="match status" value="4"/>
</dbReference>
<evidence type="ECO:0000256" key="9">
    <source>
        <dbReference type="SAM" id="Phobius"/>
    </source>
</evidence>
<dbReference type="GO" id="GO:0005524">
    <property type="term" value="F:ATP binding"/>
    <property type="evidence" value="ECO:0007669"/>
    <property type="project" value="UniProtKB-KW"/>
</dbReference>
<evidence type="ECO:0000313" key="12">
    <source>
        <dbReference type="EMBL" id="PRZ41385.1"/>
    </source>
</evidence>
<dbReference type="FunFam" id="1.10.510.10:FF:000021">
    <property type="entry name" value="Serine/threonine protein kinase"/>
    <property type="match status" value="1"/>
</dbReference>
<dbReference type="PANTHER" id="PTHR43289">
    <property type="entry name" value="MITOGEN-ACTIVATED PROTEIN KINASE KINASE KINASE 20-RELATED"/>
    <property type="match status" value="1"/>
</dbReference>
<dbReference type="Gene3D" id="3.30.200.20">
    <property type="entry name" value="Phosphorylase Kinase, domain 1"/>
    <property type="match status" value="1"/>
</dbReference>
<comment type="catalytic activity">
    <reaction evidence="7">
        <text>L-threonyl-[protein] + ATP = O-phospho-L-threonyl-[protein] + ADP + H(+)</text>
        <dbReference type="Rhea" id="RHEA:46608"/>
        <dbReference type="Rhea" id="RHEA-COMP:11060"/>
        <dbReference type="Rhea" id="RHEA-COMP:11605"/>
        <dbReference type="ChEBI" id="CHEBI:15378"/>
        <dbReference type="ChEBI" id="CHEBI:30013"/>
        <dbReference type="ChEBI" id="CHEBI:30616"/>
        <dbReference type="ChEBI" id="CHEBI:61977"/>
        <dbReference type="ChEBI" id="CHEBI:456216"/>
        <dbReference type="EC" id="2.7.11.1"/>
    </reaction>
</comment>
<keyword evidence="9" id="KW-0812">Transmembrane</keyword>
<evidence type="ECO:0000256" key="3">
    <source>
        <dbReference type="ARBA" id="ARBA00022679"/>
    </source>
</evidence>
<dbReference type="EMBL" id="PVUE01000010">
    <property type="protein sequence ID" value="PRZ41385.1"/>
    <property type="molecule type" value="Genomic_DNA"/>
</dbReference>
<accession>A0A2T0ZYF4</accession>
<dbReference type="GO" id="GO:0045717">
    <property type="term" value="P:negative regulation of fatty acid biosynthetic process"/>
    <property type="evidence" value="ECO:0007669"/>
    <property type="project" value="UniProtKB-ARBA"/>
</dbReference>
<dbReference type="InterPro" id="IPR000719">
    <property type="entry name" value="Prot_kinase_dom"/>
</dbReference>
<keyword evidence="6" id="KW-0067">ATP-binding</keyword>
<dbReference type="PROSITE" id="PS00108">
    <property type="entry name" value="PROTEIN_KINASE_ST"/>
    <property type="match status" value="1"/>
</dbReference>
<dbReference type="SUPFAM" id="SSF56112">
    <property type="entry name" value="Protein kinase-like (PK-like)"/>
    <property type="match status" value="1"/>
</dbReference>
<proteinExistence type="predicted"/>
<dbReference type="PROSITE" id="PS50011">
    <property type="entry name" value="PROTEIN_KINASE_DOM"/>
    <property type="match status" value="1"/>
</dbReference>
<protein>
    <recommendedName>
        <fullName evidence="1">non-specific serine/threonine protein kinase</fullName>
        <ecNumber evidence="1">2.7.11.1</ecNumber>
    </recommendedName>
</protein>
<keyword evidence="13" id="KW-1185">Reference proteome</keyword>
<dbReference type="EC" id="2.7.11.1" evidence="1"/>
<dbReference type="SMART" id="SM00220">
    <property type="entry name" value="S_TKc"/>
    <property type="match status" value="1"/>
</dbReference>
<comment type="catalytic activity">
    <reaction evidence="8">
        <text>L-seryl-[protein] + ATP = O-phospho-L-seryl-[protein] + ADP + H(+)</text>
        <dbReference type="Rhea" id="RHEA:17989"/>
        <dbReference type="Rhea" id="RHEA-COMP:9863"/>
        <dbReference type="Rhea" id="RHEA-COMP:11604"/>
        <dbReference type="ChEBI" id="CHEBI:15378"/>
        <dbReference type="ChEBI" id="CHEBI:29999"/>
        <dbReference type="ChEBI" id="CHEBI:30616"/>
        <dbReference type="ChEBI" id="CHEBI:83421"/>
        <dbReference type="ChEBI" id="CHEBI:456216"/>
        <dbReference type="EC" id="2.7.11.1"/>
    </reaction>
</comment>
<dbReference type="InterPro" id="IPR008271">
    <property type="entry name" value="Ser/Thr_kinase_AS"/>
</dbReference>
<dbReference type="Pfam" id="PF00069">
    <property type="entry name" value="Pkinase"/>
    <property type="match status" value="1"/>
</dbReference>
<dbReference type="InterPro" id="IPR011009">
    <property type="entry name" value="Kinase-like_dom_sf"/>
</dbReference>
<dbReference type="CDD" id="cd06577">
    <property type="entry name" value="PASTA_pknB"/>
    <property type="match status" value="4"/>
</dbReference>
<dbReference type="CDD" id="cd14014">
    <property type="entry name" value="STKc_PknB_like"/>
    <property type="match status" value="1"/>
</dbReference>
<feature type="domain" description="PASTA" evidence="11">
    <location>
        <begin position="395"/>
        <end position="459"/>
    </location>
</feature>
<evidence type="ECO:0000313" key="13">
    <source>
        <dbReference type="Proteomes" id="UP000237752"/>
    </source>
</evidence>
<evidence type="ECO:0000256" key="4">
    <source>
        <dbReference type="ARBA" id="ARBA00022741"/>
    </source>
</evidence>
<feature type="transmembrane region" description="Helical" evidence="9">
    <location>
        <begin position="368"/>
        <end position="389"/>
    </location>
</feature>
<keyword evidence="2" id="KW-0723">Serine/threonine-protein kinase</keyword>
<evidence type="ECO:0000259" key="10">
    <source>
        <dbReference type="PROSITE" id="PS50011"/>
    </source>
</evidence>
<dbReference type="PROSITE" id="PS51178">
    <property type="entry name" value="PASTA"/>
    <property type="match status" value="4"/>
</dbReference>
<evidence type="ECO:0000259" key="11">
    <source>
        <dbReference type="PROSITE" id="PS51178"/>
    </source>
</evidence>
<dbReference type="PANTHER" id="PTHR43289:SF34">
    <property type="entry name" value="SERINE_THREONINE-PROTEIN KINASE YBDM-RELATED"/>
    <property type="match status" value="1"/>
</dbReference>
<dbReference type="Pfam" id="PF03793">
    <property type="entry name" value="PASTA"/>
    <property type="match status" value="4"/>
</dbReference>
<keyword evidence="9" id="KW-0472">Membrane</keyword>
<evidence type="ECO:0000256" key="2">
    <source>
        <dbReference type="ARBA" id="ARBA00022527"/>
    </source>
</evidence>
<dbReference type="Proteomes" id="UP000237752">
    <property type="component" value="Unassembled WGS sequence"/>
</dbReference>
<dbReference type="FunFam" id="3.30.200.20:FF:000035">
    <property type="entry name" value="Serine/threonine protein kinase Stk1"/>
    <property type="match status" value="1"/>
</dbReference>
<dbReference type="InterPro" id="IPR005543">
    <property type="entry name" value="PASTA_dom"/>
</dbReference>
<feature type="domain" description="PASTA" evidence="11">
    <location>
        <begin position="531"/>
        <end position="599"/>
    </location>
</feature>
<keyword evidence="9" id="KW-1133">Transmembrane helix</keyword>
<comment type="caution">
    <text evidence="12">The sequence shown here is derived from an EMBL/GenBank/DDBJ whole genome shotgun (WGS) entry which is preliminary data.</text>
</comment>
<feature type="domain" description="Protein kinase" evidence="10">
    <location>
        <begin position="10"/>
        <end position="277"/>
    </location>
</feature>
<organism evidence="12 13">
    <name type="scientific">Antricoccus suffuscus</name>
    <dbReference type="NCBI Taxonomy" id="1629062"/>
    <lineage>
        <taxon>Bacteria</taxon>
        <taxon>Bacillati</taxon>
        <taxon>Actinomycetota</taxon>
        <taxon>Actinomycetes</taxon>
        <taxon>Geodermatophilales</taxon>
        <taxon>Antricoccaceae</taxon>
        <taxon>Antricoccus</taxon>
    </lineage>
</organism>